<dbReference type="PANTHER" id="PTHR43781">
    <property type="entry name" value="SACCHAROPINE DEHYDROGENASE"/>
    <property type="match status" value="1"/>
</dbReference>
<dbReference type="KEGG" id="parq:DSM112329_00994"/>
<protein>
    <recommendedName>
        <fullName evidence="1">Saccharopine dehydrogenase NADP binding domain-containing protein</fullName>
    </recommendedName>
</protein>
<name>A0AAU7AR70_9ACTN</name>
<reference evidence="2" key="1">
    <citation type="submission" date="2022-12" db="EMBL/GenBank/DDBJ databases">
        <title>Paraconexibacter alkalitolerans sp. nov. and Baekduia alba sp. nov., isolated from soil and emended description of the genera Paraconexibacter (Chun et al., 2020) and Baekduia (An et al., 2020).</title>
        <authorList>
            <person name="Vieira S."/>
            <person name="Huber K.J."/>
            <person name="Geppert A."/>
            <person name="Wolf J."/>
            <person name="Neumann-Schaal M."/>
            <person name="Muesken M."/>
            <person name="Overmann J."/>
        </authorList>
    </citation>
    <scope>NUCLEOTIDE SEQUENCE</scope>
    <source>
        <strain evidence="2">AEG42_29</strain>
    </source>
</reference>
<sequence>MESGPVVVYAATGYTGRLIAAELAARGIPLALAGRDRGRLAALQAQLGAGEVAVAALDDPAALKAAASRGRVLINCAGPFSASGDAVLTAAAAAGAHYLDTTGEQDWIRRVFEVHDPLLRDAGVAAVPGLAFAHTPGDLLANLVGRTVAPARRVTIAYHVEGFDMTRGTLHSSLEQMNGLDVAYEDGRFTGGGRRPRRAFVTFPPPIGRQLVARYPTGEVVTVPQHVQAREVVARISATSIAPPPAAPLLPALTPALGRLLRSPLRPVLDRVIDLLPEGPAEADRKAVRWTIVAGATGEDGRTARGMASGPDIYGLTARAIAQAAVELADPGFAGRGALAPAQAVDPAAFLDGLGPLGVRWHVDGPAHAGATADRTAATADTATAETAAGDTTTAGTATTAVAGAGAAAQAPDAAATA</sequence>
<dbReference type="Gene3D" id="3.40.50.720">
    <property type="entry name" value="NAD(P)-binding Rossmann-like Domain"/>
    <property type="match status" value="1"/>
</dbReference>
<dbReference type="PANTHER" id="PTHR43781:SF1">
    <property type="entry name" value="SACCHAROPINE DEHYDROGENASE"/>
    <property type="match status" value="1"/>
</dbReference>
<dbReference type="EMBL" id="CP114014">
    <property type="protein sequence ID" value="XAY04164.1"/>
    <property type="molecule type" value="Genomic_DNA"/>
</dbReference>
<dbReference type="SUPFAM" id="SSF51735">
    <property type="entry name" value="NAD(P)-binding Rossmann-fold domains"/>
    <property type="match status" value="1"/>
</dbReference>
<dbReference type="RefSeq" id="WP_354700708.1">
    <property type="nucleotide sequence ID" value="NZ_CP114014.1"/>
</dbReference>
<feature type="domain" description="Saccharopine dehydrogenase NADP binding" evidence="1">
    <location>
        <begin position="11"/>
        <end position="103"/>
    </location>
</feature>
<dbReference type="InterPro" id="IPR036291">
    <property type="entry name" value="NAD(P)-bd_dom_sf"/>
</dbReference>
<gene>
    <name evidence="2" type="ORF">DSM112329_00994</name>
</gene>
<proteinExistence type="predicted"/>
<evidence type="ECO:0000259" key="1">
    <source>
        <dbReference type="Pfam" id="PF03435"/>
    </source>
</evidence>
<dbReference type="Pfam" id="PF03435">
    <property type="entry name" value="Sacchrp_dh_NADP"/>
    <property type="match status" value="1"/>
</dbReference>
<dbReference type="AlphaFoldDB" id="A0AAU7AR70"/>
<accession>A0AAU7AR70</accession>
<dbReference type="InterPro" id="IPR005097">
    <property type="entry name" value="Sacchrp_dh_NADP-bd"/>
</dbReference>
<organism evidence="2">
    <name type="scientific">Paraconexibacter sp. AEG42_29</name>
    <dbReference type="NCBI Taxonomy" id="2997339"/>
    <lineage>
        <taxon>Bacteria</taxon>
        <taxon>Bacillati</taxon>
        <taxon>Actinomycetota</taxon>
        <taxon>Thermoleophilia</taxon>
        <taxon>Solirubrobacterales</taxon>
        <taxon>Paraconexibacteraceae</taxon>
        <taxon>Paraconexibacter</taxon>
    </lineage>
</organism>
<evidence type="ECO:0000313" key="2">
    <source>
        <dbReference type="EMBL" id="XAY04164.1"/>
    </source>
</evidence>